<feature type="domain" description="SH2" evidence="9">
    <location>
        <begin position="943"/>
        <end position="1037"/>
    </location>
</feature>
<dbReference type="InterPro" id="IPR001452">
    <property type="entry name" value="SH3_domain"/>
</dbReference>
<dbReference type="PRINTS" id="PR00401">
    <property type="entry name" value="SH2DOMAIN"/>
</dbReference>
<evidence type="ECO:0000256" key="2">
    <source>
        <dbReference type="ARBA" id="ARBA00022658"/>
    </source>
</evidence>
<evidence type="ECO:0000256" key="5">
    <source>
        <dbReference type="PROSITE-ProRule" id="PRU00191"/>
    </source>
</evidence>
<sequence>MHVQTNQKAHSFPLNLVGFGKVYFGNCGTSLLRQPPTIIYYRFKRLLFIIKITLVGFKAEKGHKAIIGIIEFCRGNYLTDQNVVRKRTRKGKRSGYLYHSFTVALLSINIHVPRNGIGRLIKWYPEWHQQLIRSEQLAKIGLRKISGNNKLKISDCEFSLNEKVSKSGWVMTSLPYPQPDNHFRLNQKEVSCVDYYGLTQLNSLISQSKMAVRRHRSHRAPSGQEEWQMARSWLSSLDVLPEFHRASYPHATVFDLAQALRDGVLLCQVANRLRPNSVPDINMRPQMSPFYCRKNIRSFLTSCVRDFGLSNEALFDAGELFDVSDFAKVIRTLSVLSHTQYAIAAGFDPFPPEDSGHDIQDEDIYSNLEDLALNRDIIDEENPYDAVTIEEEVKIYDDLVSYQKVPKPERQSSVEEKRKYVVAEILETEKSYVEALQMIQEHFIKKLQISPDDKTRIFINIEDLLRTHTKFAKKLEKGCANGGIEISPVFLEFRDDLLKYGKYCTKMPDAQTYIDHLSKTDPKFRDAIEDCQRRANSKFALRSLLVVPFQRVLKYPLLVQELNKQTKSTHPDKKGLEKALAAVQDVAKFINQLKRDDENLRSVQDVQESLSSEVGIQLVNFGHLIKDGELLIKVSDQPPKKRHAFLFDTALIICKTKGDTYHHKQSLHLQYFEIQDMPPNPVKNKFSHSWHMKGDQGGAGGDRNSCTMSTKTLDMKSKWINDLTVAMENLILKGIDQGNHDFQLYTFTVPTYCGVCHNLLWGLINQGYKCSICDSTAHKDCISKSSACRASPGLHNQFSGTSPFRPVSTLRNPFPKQTSSPIAPTLSPDLSRKERKISAPARMRAGTVGLCVATSNFAGLAPRGLPNLTFVAGDEIEVVSRSDPEWWEGRSRKTGAVGYFPQSHVTMKQSSSRYEETAIRERDEINTSPPPANLKASLTGFNWFAGKMDRPQAETELRNKSDGTFLIRESVNRSGEYALSVKFRNNVKHIKIPYDDGCFYLTRAIAFGSVKELVEYYKQNTLGVSFPGLDTKLRRGVNEEHKGKGVGWAKAMYPYSARNAKEISIQRNSRILILNKEGDWWKGECDGQVGYFPSNYVEVLKENMEAKN</sequence>
<dbReference type="SUPFAM" id="SSF48065">
    <property type="entry name" value="DBL homology domain (DH-domain)"/>
    <property type="match status" value="1"/>
</dbReference>
<dbReference type="InterPro" id="IPR001715">
    <property type="entry name" value="CH_dom"/>
</dbReference>
<keyword evidence="16" id="KW-1185">Reference proteome</keyword>
<accession>A0ABN8RV25</accession>
<name>A0ABN8RV25_9CNID</name>
<feature type="domain" description="PH" evidence="11">
    <location>
        <begin position="623"/>
        <end position="728"/>
    </location>
</feature>
<evidence type="ECO:0000256" key="3">
    <source>
        <dbReference type="ARBA" id="ARBA00022771"/>
    </source>
</evidence>
<dbReference type="SMART" id="SM00109">
    <property type="entry name" value="C1"/>
    <property type="match status" value="1"/>
</dbReference>
<dbReference type="SMART" id="SM00033">
    <property type="entry name" value="CH"/>
    <property type="match status" value="1"/>
</dbReference>
<dbReference type="PANTHER" id="PTHR45818:SF3">
    <property type="entry name" value="PROTEIN VAV"/>
    <property type="match status" value="1"/>
</dbReference>
<evidence type="ECO:0008006" key="17">
    <source>
        <dbReference type="Google" id="ProtNLM"/>
    </source>
</evidence>
<protein>
    <recommendedName>
        <fullName evidence="17">Guanine nucleotide exchange factor VAV2</fullName>
    </recommendedName>
</protein>
<dbReference type="Pfam" id="PF00130">
    <property type="entry name" value="C1_1"/>
    <property type="match status" value="1"/>
</dbReference>
<dbReference type="PROSITE" id="PS50081">
    <property type="entry name" value="ZF_DAG_PE_2"/>
    <property type="match status" value="1"/>
</dbReference>
<dbReference type="InterPro" id="IPR001331">
    <property type="entry name" value="GDS_CDC24_CS"/>
</dbReference>
<evidence type="ECO:0000259" key="13">
    <source>
        <dbReference type="PROSITE" id="PS50021"/>
    </source>
</evidence>
<organism evidence="15 16">
    <name type="scientific">Porites evermanni</name>
    <dbReference type="NCBI Taxonomy" id="104178"/>
    <lineage>
        <taxon>Eukaryota</taxon>
        <taxon>Metazoa</taxon>
        <taxon>Cnidaria</taxon>
        <taxon>Anthozoa</taxon>
        <taxon>Hexacorallia</taxon>
        <taxon>Scleractinia</taxon>
        <taxon>Fungiina</taxon>
        <taxon>Poritidae</taxon>
        <taxon>Porites</taxon>
    </lineage>
</organism>
<dbReference type="Gene3D" id="1.20.900.10">
    <property type="entry name" value="Dbl homology (DH) domain"/>
    <property type="match status" value="1"/>
</dbReference>
<dbReference type="PROSITE" id="PS00741">
    <property type="entry name" value="DH_1"/>
    <property type="match status" value="1"/>
</dbReference>
<dbReference type="SMART" id="SM00326">
    <property type="entry name" value="SH3"/>
    <property type="match status" value="2"/>
</dbReference>
<evidence type="ECO:0000259" key="11">
    <source>
        <dbReference type="PROSITE" id="PS50003"/>
    </source>
</evidence>
<dbReference type="InterPro" id="IPR036028">
    <property type="entry name" value="SH3-like_dom_sf"/>
</dbReference>
<keyword evidence="1 6" id="KW-0728">SH3 domain</keyword>
<feature type="domain" description="DH" evidence="12">
    <location>
        <begin position="417"/>
        <end position="593"/>
    </location>
</feature>
<dbReference type="InterPro" id="IPR001849">
    <property type="entry name" value="PH_domain"/>
</dbReference>
<dbReference type="SMART" id="SM00233">
    <property type="entry name" value="PH"/>
    <property type="match status" value="1"/>
</dbReference>
<evidence type="ECO:0000256" key="7">
    <source>
        <dbReference type="SAM" id="MobiDB-lite"/>
    </source>
</evidence>
<evidence type="ECO:0000313" key="15">
    <source>
        <dbReference type="EMBL" id="CAH3182664.1"/>
    </source>
</evidence>
<evidence type="ECO:0000259" key="10">
    <source>
        <dbReference type="PROSITE" id="PS50002"/>
    </source>
</evidence>
<dbReference type="InterPro" id="IPR036872">
    <property type="entry name" value="CH_dom_sf"/>
</dbReference>
<dbReference type="InterPro" id="IPR000980">
    <property type="entry name" value="SH2"/>
</dbReference>
<dbReference type="Gene3D" id="3.30.60.20">
    <property type="match status" value="1"/>
</dbReference>
<evidence type="ECO:0000259" key="12">
    <source>
        <dbReference type="PROSITE" id="PS50010"/>
    </source>
</evidence>
<dbReference type="InterPro" id="IPR035899">
    <property type="entry name" value="DBL_dom_sf"/>
</dbReference>
<evidence type="ECO:0000313" key="16">
    <source>
        <dbReference type="Proteomes" id="UP001159427"/>
    </source>
</evidence>
<dbReference type="SUPFAM" id="SSF50729">
    <property type="entry name" value="PH domain-like"/>
    <property type="match status" value="1"/>
</dbReference>
<keyword evidence="8" id="KW-0812">Transmembrane</keyword>
<keyword evidence="8" id="KW-1133">Transmembrane helix</keyword>
<dbReference type="Pfam" id="PF07653">
    <property type="entry name" value="SH3_2"/>
    <property type="match status" value="1"/>
</dbReference>
<dbReference type="InterPro" id="IPR011993">
    <property type="entry name" value="PH-like_dom_sf"/>
</dbReference>
<keyword evidence="3" id="KW-0863">Zinc-finger</keyword>
<dbReference type="EMBL" id="CALNXI010002079">
    <property type="protein sequence ID" value="CAH3182664.1"/>
    <property type="molecule type" value="Genomic_DNA"/>
</dbReference>
<dbReference type="InterPro" id="IPR000219">
    <property type="entry name" value="DH_dom"/>
</dbReference>
<proteinExistence type="predicted"/>
<dbReference type="Gene3D" id="3.30.505.10">
    <property type="entry name" value="SH2 domain"/>
    <property type="match status" value="1"/>
</dbReference>
<keyword evidence="3" id="KW-0479">Metal-binding</keyword>
<dbReference type="Pfam" id="PF00017">
    <property type="entry name" value="SH2"/>
    <property type="match status" value="1"/>
</dbReference>
<dbReference type="SMART" id="SM00325">
    <property type="entry name" value="RhoGEF"/>
    <property type="match status" value="1"/>
</dbReference>
<keyword evidence="4 5" id="KW-0727">SH2 domain</keyword>
<dbReference type="PROSITE" id="PS50002">
    <property type="entry name" value="SH3"/>
    <property type="match status" value="2"/>
</dbReference>
<feature type="domain" description="Calponin-homology (CH)" evidence="13">
    <location>
        <begin position="224"/>
        <end position="340"/>
    </location>
</feature>
<dbReference type="SUPFAM" id="SSF55550">
    <property type="entry name" value="SH2 domain"/>
    <property type="match status" value="1"/>
</dbReference>
<gene>
    <name evidence="15" type="ORF">PEVE_00014323</name>
</gene>
<reference evidence="15 16" key="1">
    <citation type="submission" date="2022-05" db="EMBL/GenBank/DDBJ databases">
        <authorList>
            <consortium name="Genoscope - CEA"/>
            <person name="William W."/>
        </authorList>
    </citation>
    <scope>NUCLEOTIDE SEQUENCE [LARGE SCALE GENOMIC DNA]</scope>
</reference>
<dbReference type="PROSITE" id="PS50021">
    <property type="entry name" value="CH"/>
    <property type="match status" value="1"/>
</dbReference>
<dbReference type="Pfam" id="PF00018">
    <property type="entry name" value="SH3_1"/>
    <property type="match status" value="1"/>
</dbReference>
<dbReference type="InterPro" id="IPR002219">
    <property type="entry name" value="PKC_DAG/PE"/>
</dbReference>
<dbReference type="Gene3D" id="1.10.418.10">
    <property type="entry name" value="Calponin-like domain"/>
    <property type="match status" value="1"/>
</dbReference>
<dbReference type="Proteomes" id="UP001159427">
    <property type="component" value="Unassembled WGS sequence"/>
</dbReference>
<comment type="caution">
    <text evidence="15">The sequence shown here is derived from an EMBL/GenBank/DDBJ whole genome shotgun (WGS) entry which is preliminary data.</text>
</comment>
<evidence type="ECO:0000256" key="4">
    <source>
        <dbReference type="ARBA" id="ARBA00022999"/>
    </source>
</evidence>
<dbReference type="PROSITE" id="PS50010">
    <property type="entry name" value="DH_2"/>
    <property type="match status" value="1"/>
</dbReference>
<keyword evidence="8" id="KW-0472">Membrane</keyword>
<dbReference type="Pfam" id="PF22697">
    <property type="entry name" value="SOS1_NGEF_PH"/>
    <property type="match status" value="1"/>
</dbReference>
<dbReference type="SUPFAM" id="SSF50044">
    <property type="entry name" value="SH3-domain"/>
    <property type="match status" value="1"/>
</dbReference>
<dbReference type="SUPFAM" id="SSF47576">
    <property type="entry name" value="Calponin-homology domain, CH-domain"/>
    <property type="match status" value="1"/>
</dbReference>
<evidence type="ECO:0000256" key="1">
    <source>
        <dbReference type="ARBA" id="ARBA00022443"/>
    </source>
</evidence>
<dbReference type="PROSITE" id="PS00479">
    <property type="entry name" value="ZF_DAG_PE_1"/>
    <property type="match status" value="1"/>
</dbReference>
<feature type="domain" description="SH3" evidence="10">
    <location>
        <begin position="846"/>
        <end position="910"/>
    </location>
</feature>
<dbReference type="Pfam" id="PF00621">
    <property type="entry name" value="RhoGEF"/>
    <property type="match status" value="1"/>
</dbReference>
<dbReference type="PRINTS" id="PR00452">
    <property type="entry name" value="SH3DOMAIN"/>
</dbReference>
<dbReference type="Gene3D" id="2.30.30.40">
    <property type="entry name" value="SH3 Domains"/>
    <property type="match status" value="2"/>
</dbReference>
<dbReference type="PROSITE" id="PS50001">
    <property type="entry name" value="SH2"/>
    <property type="match status" value="1"/>
</dbReference>
<feature type="compositionally biased region" description="Polar residues" evidence="7">
    <location>
        <begin position="813"/>
        <end position="822"/>
    </location>
</feature>
<dbReference type="PANTHER" id="PTHR45818">
    <property type="entry name" value="PROTEIN VAV"/>
    <property type="match status" value="1"/>
</dbReference>
<dbReference type="Pfam" id="PF00307">
    <property type="entry name" value="CH"/>
    <property type="match status" value="1"/>
</dbReference>
<keyword evidence="2" id="KW-0344">Guanine-nucleotide releasing factor</keyword>
<dbReference type="SMART" id="SM00252">
    <property type="entry name" value="SH2"/>
    <property type="match status" value="1"/>
</dbReference>
<evidence type="ECO:0000259" key="14">
    <source>
        <dbReference type="PROSITE" id="PS50081"/>
    </source>
</evidence>
<feature type="region of interest" description="Disordered" evidence="7">
    <location>
        <begin position="813"/>
        <end position="832"/>
    </location>
</feature>
<dbReference type="CDD" id="cd00160">
    <property type="entry name" value="RhoGEF"/>
    <property type="match status" value="1"/>
</dbReference>
<evidence type="ECO:0000259" key="9">
    <source>
        <dbReference type="PROSITE" id="PS50001"/>
    </source>
</evidence>
<keyword evidence="3" id="KW-0862">Zinc</keyword>
<dbReference type="Gene3D" id="2.30.29.30">
    <property type="entry name" value="Pleckstrin-homology domain (PH domain)/Phosphotyrosine-binding domain (PTB)"/>
    <property type="match status" value="1"/>
</dbReference>
<evidence type="ECO:0000256" key="6">
    <source>
        <dbReference type="PROSITE-ProRule" id="PRU00192"/>
    </source>
</evidence>
<feature type="domain" description="SH3" evidence="10">
    <location>
        <begin position="1044"/>
        <end position="1102"/>
    </location>
</feature>
<dbReference type="CDD" id="cd21201">
    <property type="entry name" value="CH_VAV"/>
    <property type="match status" value="1"/>
</dbReference>
<dbReference type="PROSITE" id="PS50003">
    <property type="entry name" value="PH_DOMAIN"/>
    <property type="match status" value="1"/>
</dbReference>
<dbReference type="InterPro" id="IPR055251">
    <property type="entry name" value="SOS1_NGEF_PH"/>
</dbReference>
<evidence type="ECO:0000256" key="8">
    <source>
        <dbReference type="SAM" id="Phobius"/>
    </source>
</evidence>
<dbReference type="CDD" id="cd20810">
    <property type="entry name" value="C1_VAV"/>
    <property type="match status" value="1"/>
</dbReference>
<feature type="domain" description="Phorbol-ester/DAG-type" evidence="14">
    <location>
        <begin position="739"/>
        <end position="788"/>
    </location>
</feature>
<feature type="transmembrane region" description="Helical" evidence="8">
    <location>
        <begin position="95"/>
        <end position="112"/>
    </location>
</feature>
<dbReference type="InterPro" id="IPR036860">
    <property type="entry name" value="SH2_dom_sf"/>
</dbReference>